<dbReference type="PANTHER" id="PTHR10666">
    <property type="entry name" value="UBIQUITIN"/>
    <property type="match status" value="1"/>
</dbReference>
<name>A0ABQ8MQ99_LABRO</name>
<gene>
    <name evidence="2" type="ORF">H4Q32_003187</name>
</gene>
<dbReference type="Pfam" id="PF00240">
    <property type="entry name" value="ubiquitin"/>
    <property type="match status" value="4"/>
</dbReference>
<proteinExistence type="predicted"/>
<dbReference type="SUPFAM" id="SSF54236">
    <property type="entry name" value="Ubiquitin-like"/>
    <property type="match status" value="4"/>
</dbReference>
<reference evidence="2 3" key="1">
    <citation type="submission" date="2022-01" db="EMBL/GenBank/DDBJ databases">
        <title>A high-quality chromosome-level genome assembly of rohu carp, Labeo rohita.</title>
        <authorList>
            <person name="Arick M.A. II"/>
            <person name="Hsu C.-Y."/>
            <person name="Magbanua Z."/>
            <person name="Pechanova O."/>
            <person name="Grover C."/>
            <person name="Miller E."/>
            <person name="Thrash A."/>
            <person name="Ezzel L."/>
            <person name="Alam S."/>
            <person name="Benzie J."/>
            <person name="Hamilton M."/>
            <person name="Karsi A."/>
            <person name="Lawrence M.L."/>
            <person name="Peterson D.G."/>
        </authorList>
    </citation>
    <scope>NUCLEOTIDE SEQUENCE [LARGE SCALE GENOMIC DNA]</scope>
    <source>
        <strain evidence="3">BAU-BD-2019</strain>
        <tissue evidence="2">Blood</tissue>
    </source>
</reference>
<feature type="domain" description="Ubiquitin-like" evidence="1">
    <location>
        <begin position="79"/>
        <end position="154"/>
    </location>
</feature>
<protein>
    <submittedName>
        <fullName evidence="2">Polyubiquitin</fullName>
    </submittedName>
</protein>
<evidence type="ECO:0000313" key="2">
    <source>
        <dbReference type="EMBL" id="KAI2664875.1"/>
    </source>
</evidence>
<dbReference type="InterPro" id="IPR019956">
    <property type="entry name" value="Ubiquitin_dom"/>
</dbReference>
<dbReference type="Gene3D" id="3.10.20.90">
    <property type="entry name" value="Phosphatidylinositol 3-kinase Catalytic Subunit, Chain A, domain 1"/>
    <property type="match status" value="4"/>
</dbReference>
<accession>A0ABQ8MQ99</accession>
<comment type="caution">
    <text evidence="2">The sequence shown here is derived from an EMBL/GenBank/DDBJ whole genome shotgun (WGS) entry which is preliminary data.</text>
</comment>
<evidence type="ECO:0000313" key="3">
    <source>
        <dbReference type="Proteomes" id="UP000830375"/>
    </source>
</evidence>
<dbReference type="InterPro" id="IPR029071">
    <property type="entry name" value="Ubiquitin-like_domsf"/>
</dbReference>
<dbReference type="PRINTS" id="PR00348">
    <property type="entry name" value="UBIQUITIN"/>
</dbReference>
<dbReference type="EMBL" id="JACTAM010000005">
    <property type="protein sequence ID" value="KAI2664875.1"/>
    <property type="molecule type" value="Genomic_DNA"/>
</dbReference>
<feature type="domain" description="Ubiquitin-like" evidence="1">
    <location>
        <begin position="1"/>
        <end position="75"/>
    </location>
</feature>
<keyword evidence="3" id="KW-1185">Reference proteome</keyword>
<dbReference type="InterPro" id="IPR050158">
    <property type="entry name" value="Ubiquitin_ubiquitin-like"/>
</dbReference>
<dbReference type="InterPro" id="IPR000626">
    <property type="entry name" value="Ubiquitin-like_dom"/>
</dbReference>
<feature type="domain" description="Ubiquitin-like" evidence="1">
    <location>
        <begin position="284"/>
        <end position="340"/>
    </location>
</feature>
<dbReference type="Proteomes" id="UP000830375">
    <property type="component" value="Unassembled WGS sequence"/>
</dbReference>
<feature type="domain" description="Ubiquitin-like" evidence="1">
    <location>
        <begin position="185"/>
        <end position="260"/>
    </location>
</feature>
<organism evidence="2 3">
    <name type="scientific">Labeo rohita</name>
    <name type="common">Indian major carp</name>
    <name type="synonym">Cyprinus rohita</name>
    <dbReference type="NCBI Taxonomy" id="84645"/>
    <lineage>
        <taxon>Eukaryota</taxon>
        <taxon>Metazoa</taxon>
        <taxon>Chordata</taxon>
        <taxon>Craniata</taxon>
        <taxon>Vertebrata</taxon>
        <taxon>Euteleostomi</taxon>
        <taxon>Actinopterygii</taxon>
        <taxon>Neopterygii</taxon>
        <taxon>Teleostei</taxon>
        <taxon>Ostariophysi</taxon>
        <taxon>Cypriniformes</taxon>
        <taxon>Cyprinidae</taxon>
        <taxon>Labeoninae</taxon>
        <taxon>Labeonini</taxon>
        <taxon>Labeo</taxon>
    </lineage>
</organism>
<sequence>MELTIKLMGGEPQSLEVSGDLTVRELKQRIYQRFQALPSKQMLFVENGKRIKLEDDSRSLRSYDLSANSVVILVIAKSFQVLVKNETGKIESYDVTVEETVDQLQTKIENKAGVPVDQQKLIYNCKTLGSGKKLQEYGIKKGSTIYLTLRLRSGLQSVRKIFTLFISAQPVDQRFLRTCIRGWMMQLIIRLLSGQVKHLEVSGDATVGELKELICQLVGEPSYKQRLSADNGSRISLEDDSRTLSSYGLHSGSVVSLLITNAPCQVFVRNEKGQTGTYEIDINNETVDQLQTKICRKEKVPVDQQRLIYNGRQLESGRKLQEYGITQASTIHMTLRLRGG</sequence>
<dbReference type="PROSITE" id="PS50053">
    <property type="entry name" value="UBIQUITIN_2"/>
    <property type="match status" value="4"/>
</dbReference>
<dbReference type="SMART" id="SM00213">
    <property type="entry name" value="UBQ"/>
    <property type="match status" value="4"/>
</dbReference>
<evidence type="ECO:0000259" key="1">
    <source>
        <dbReference type="PROSITE" id="PS50053"/>
    </source>
</evidence>